<dbReference type="Proteomes" id="UP000789572">
    <property type="component" value="Unassembled WGS sequence"/>
</dbReference>
<evidence type="ECO:0000313" key="2">
    <source>
        <dbReference type="Proteomes" id="UP000789572"/>
    </source>
</evidence>
<reference evidence="1" key="1">
    <citation type="submission" date="2021-06" db="EMBL/GenBank/DDBJ databases">
        <authorList>
            <person name="Kallberg Y."/>
            <person name="Tangrot J."/>
            <person name="Rosling A."/>
        </authorList>
    </citation>
    <scope>NUCLEOTIDE SEQUENCE</scope>
    <source>
        <strain evidence="1">IA702</strain>
    </source>
</reference>
<evidence type="ECO:0000313" key="1">
    <source>
        <dbReference type="EMBL" id="CAG8676044.1"/>
    </source>
</evidence>
<dbReference type="EMBL" id="CAJVPJ010007528">
    <property type="protein sequence ID" value="CAG8676044.1"/>
    <property type="molecule type" value="Genomic_DNA"/>
</dbReference>
<accession>A0A9N9EIA4</accession>
<keyword evidence="2" id="KW-1185">Reference proteome</keyword>
<dbReference type="AlphaFoldDB" id="A0A9N9EIA4"/>
<feature type="non-terminal residue" evidence="1">
    <location>
        <position position="125"/>
    </location>
</feature>
<gene>
    <name evidence="1" type="ORF">POCULU_LOCUS11235</name>
</gene>
<protein>
    <submittedName>
        <fullName evidence="1">10190_t:CDS:1</fullName>
    </submittedName>
</protein>
<organism evidence="1 2">
    <name type="scientific">Paraglomus occultum</name>
    <dbReference type="NCBI Taxonomy" id="144539"/>
    <lineage>
        <taxon>Eukaryota</taxon>
        <taxon>Fungi</taxon>
        <taxon>Fungi incertae sedis</taxon>
        <taxon>Mucoromycota</taxon>
        <taxon>Glomeromycotina</taxon>
        <taxon>Glomeromycetes</taxon>
        <taxon>Paraglomerales</taxon>
        <taxon>Paraglomeraceae</taxon>
        <taxon>Paraglomus</taxon>
    </lineage>
</organism>
<name>A0A9N9EIA4_9GLOM</name>
<comment type="caution">
    <text evidence="1">The sequence shown here is derived from an EMBL/GenBank/DDBJ whole genome shotgun (WGS) entry which is preliminary data.</text>
</comment>
<dbReference type="OrthoDB" id="2436584at2759"/>
<sequence>SSEQNTDLQKTKIPEIDVQPSIEELRIEPLVEDTVKVVNVDKNSTDGQSLAIELVHLFEKISLAENNTKRAKVEEIMSWYQYRKHFEKRLDDILPENQRNDKRAYDLASGQIYDEMLQYLSGISR</sequence>
<feature type="non-terminal residue" evidence="1">
    <location>
        <position position="1"/>
    </location>
</feature>
<proteinExistence type="predicted"/>